<evidence type="ECO:0000256" key="2">
    <source>
        <dbReference type="ARBA" id="ARBA00022606"/>
    </source>
</evidence>
<dbReference type="Pfam" id="PF13853">
    <property type="entry name" value="7tm_4"/>
    <property type="match status" value="1"/>
</dbReference>
<feature type="transmembrane region" description="Helical" evidence="8">
    <location>
        <begin position="85"/>
        <end position="107"/>
    </location>
</feature>
<feature type="transmembrane region" description="Helical" evidence="8">
    <location>
        <begin position="60"/>
        <end position="79"/>
    </location>
</feature>
<reference evidence="11" key="1">
    <citation type="submission" date="2024-04" db="EMBL/GenBank/DDBJ databases">
        <title>Salinicola lusitanus LLJ914,a marine bacterium isolated from the Okinawa Trough.</title>
        <authorList>
            <person name="Li J."/>
        </authorList>
    </citation>
    <scope>NUCLEOTIDE SEQUENCE [LARGE SCALE GENOMIC DNA]</scope>
</reference>
<gene>
    <name evidence="10" type="ORF">WMY93_029515</name>
</gene>
<feature type="domain" description="G-protein coupled receptors family 1 profile" evidence="9">
    <location>
        <begin position="41"/>
        <end position="116"/>
    </location>
</feature>
<evidence type="ECO:0000313" key="10">
    <source>
        <dbReference type="EMBL" id="KAK7883341.1"/>
    </source>
</evidence>
<comment type="subcellular location">
    <subcellularLocation>
        <location evidence="1">Membrane</location>
        <topology evidence="1">Multi-pass membrane protein</topology>
    </subcellularLocation>
</comment>
<accession>A0AAW0MVS5</accession>
<evidence type="ECO:0000256" key="5">
    <source>
        <dbReference type="ARBA" id="ARBA00022989"/>
    </source>
</evidence>
<dbReference type="GO" id="GO:0004984">
    <property type="term" value="F:olfactory receptor activity"/>
    <property type="evidence" value="ECO:0007669"/>
    <property type="project" value="InterPro"/>
</dbReference>
<dbReference type="PANTHER" id="PTHR26450:SF417">
    <property type="entry name" value="ODORANT RECEPTOR-RELATED"/>
    <property type="match status" value="1"/>
</dbReference>
<dbReference type="InterPro" id="IPR000725">
    <property type="entry name" value="Olfact_rcpt"/>
</dbReference>
<evidence type="ECO:0000256" key="4">
    <source>
        <dbReference type="ARBA" id="ARBA00022725"/>
    </source>
</evidence>
<evidence type="ECO:0000256" key="6">
    <source>
        <dbReference type="ARBA" id="ARBA00023136"/>
    </source>
</evidence>
<protein>
    <recommendedName>
        <fullName evidence="9">G-protein coupled receptors family 1 profile domain-containing protein</fullName>
    </recommendedName>
</protein>
<evidence type="ECO:0000256" key="3">
    <source>
        <dbReference type="ARBA" id="ARBA00022692"/>
    </source>
</evidence>
<keyword evidence="11" id="KW-1185">Reference proteome</keyword>
<proteinExistence type="predicted"/>
<keyword evidence="7" id="KW-0807">Transducer</keyword>
<comment type="caution">
    <text evidence="10">The sequence shown here is derived from an EMBL/GenBank/DDBJ whole genome shotgun (WGS) entry which is preliminary data.</text>
</comment>
<dbReference type="EMBL" id="JBBPFD010000021">
    <property type="protein sequence ID" value="KAK7883341.1"/>
    <property type="molecule type" value="Genomic_DNA"/>
</dbReference>
<keyword evidence="3 8" id="KW-0812">Transmembrane</keyword>
<dbReference type="PANTHER" id="PTHR26450">
    <property type="entry name" value="OLFACTORY RECEPTOR 56B1-RELATED"/>
    <property type="match status" value="1"/>
</dbReference>
<feature type="transmembrane region" description="Helical" evidence="8">
    <location>
        <begin position="197"/>
        <end position="218"/>
    </location>
</feature>
<dbReference type="InterPro" id="IPR050402">
    <property type="entry name" value="OR51/52/56-like"/>
</dbReference>
<organism evidence="10 11">
    <name type="scientific">Mugilogobius chulae</name>
    <name type="common">yellowstripe goby</name>
    <dbReference type="NCBI Taxonomy" id="88201"/>
    <lineage>
        <taxon>Eukaryota</taxon>
        <taxon>Metazoa</taxon>
        <taxon>Chordata</taxon>
        <taxon>Craniata</taxon>
        <taxon>Vertebrata</taxon>
        <taxon>Euteleostomi</taxon>
        <taxon>Actinopterygii</taxon>
        <taxon>Neopterygii</taxon>
        <taxon>Teleostei</taxon>
        <taxon>Neoteleostei</taxon>
        <taxon>Acanthomorphata</taxon>
        <taxon>Gobiaria</taxon>
        <taxon>Gobiiformes</taxon>
        <taxon>Gobioidei</taxon>
        <taxon>Gobiidae</taxon>
        <taxon>Gobionellinae</taxon>
        <taxon>Mugilogobius</taxon>
    </lineage>
</organism>
<keyword evidence="6 8" id="KW-0472">Membrane</keyword>
<dbReference type="PROSITE" id="PS50262">
    <property type="entry name" value="G_PROTEIN_RECEP_F1_2"/>
    <property type="match status" value="1"/>
</dbReference>
<evidence type="ECO:0000256" key="7">
    <source>
        <dbReference type="ARBA" id="ARBA00023224"/>
    </source>
</evidence>
<dbReference type="SUPFAM" id="SSF81321">
    <property type="entry name" value="Family A G protein-coupled receptor-like"/>
    <property type="match status" value="2"/>
</dbReference>
<feature type="transmembrane region" description="Helical" evidence="8">
    <location>
        <begin position="23"/>
        <end position="48"/>
    </location>
</feature>
<dbReference type="InterPro" id="IPR017452">
    <property type="entry name" value="GPCR_Rhodpsn_7TM"/>
</dbReference>
<evidence type="ECO:0000259" key="9">
    <source>
        <dbReference type="PROSITE" id="PS50262"/>
    </source>
</evidence>
<keyword evidence="2" id="KW-0716">Sensory transduction</keyword>
<dbReference type="Proteomes" id="UP001460270">
    <property type="component" value="Unassembled WGS sequence"/>
</dbReference>
<dbReference type="Gene3D" id="1.20.1070.10">
    <property type="entry name" value="Rhodopsin 7-helix transmembrane proteins"/>
    <property type="match status" value="1"/>
</dbReference>
<feature type="transmembrane region" description="Helical" evidence="8">
    <location>
        <begin position="165"/>
        <end position="191"/>
    </location>
</feature>
<dbReference type="GO" id="GO:0005886">
    <property type="term" value="C:plasma membrane"/>
    <property type="evidence" value="ECO:0007669"/>
    <property type="project" value="TreeGrafter"/>
</dbReference>
<evidence type="ECO:0000313" key="11">
    <source>
        <dbReference type="Proteomes" id="UP001460270"/>
    </source>
</evidence>
<name>A0AAW0MVS5_9GOBI</name>
<evidence type="ECO:0000256" key="8">
    <source>
        <dbReference type="SAM" id="Phobius"/>
    </source>
</evidence>
<dbReference type="GO" id="GO:0007186">
    <property type="term" value="P:G protein-coupled receptor signaling pathway"/>
    <property type="evidence" value="ECO:0007669"/>
    <property type="project" value="InterPro"/>
</dbReference>
<dbReference type="AlphaFoldDB" id="A0AAW0MVS5"/>
<evidence type="ECO:0000256" key="1">
    <source>
        <dbReference type="ARBA" id="ARBA00004141"/>
    </source>
</evidence>
<keyword evidence="4" id="KW-0552">Olfaction</keyword>
<sequence>MFANGTRRDHFTLLCFPGLHPQYYAPASALMCLVYIAIGVGNMFILIFVMYEKKIQKPRYLIFCHLALNDLTFGTVTLPKIIAKYWFGDSLISFYGCFIQMYFVHYLGSVQSFNLMSCRSGDQCGRACLPPSLTHTTEAIMHHTTNTTTIDHFYITGFPGLSAQYFAPVSLVLFLVYLAIVIGNIFILAFVRYERAAHSYILMVMAIDRFVAILRRYVTRARSRTRRQLFCAECCGSSRCPGWFLS</sequence>
<keyword evidence="5 8" id="KW-1133">Transmembrane helix</keyword>